<evidence type="ECO:0000259" key="7">
    <source>
        <dbReference type="Pfam" id="PF04547"/>
    </source>
</evidence>
<organism evidence="8 9">
    <name type="scientific">Thraustotheca clavata</name>
    <dbReference type="NCBI Taxonomy" id="74557"/>
    <lineage>
        <taxon>Eukaryota</taxon>
        <taxon>Sar</taxon>
        <taxon>Stramenopiles</taxon>
        <taxon>Oomycota</taxon>
        <taxon>Saprolegniomycetes</taxon>
        <taxon>Saprolegniales</taxon>
        <taxon>Achlyaceae</taxon>
        <taxon>Thraustotheca</taxon>
    </lineage>
</organism>
<dbReference type="OrthoDB" id="296386at2759"/>
<feature type="transmembrane region" description="Helical" evidence="6">
    <location>
        <begin position="275"/>
        <end position="298"/>
    </location>
</feature>
<dbReference type="InterPro" id="IPR049452">
    <property type="entry name" value="Anoctamin_TM"/>
</dbReference>
<evidence type="ECO:0000256" key="4">
    <source>
        <dbReference type="ARBA" id="ARBA00023136"/>
    </source>
</evidence>
<keyword evidence="3 6" id="KW-1133">Transmembrane helix</keyword>
<evidence type="ECO:0000256" key="3">
    <source>
        <dbReference type="ARBA" id="ARBA00022989"/>
    </source>
</evidence>
<dbReference type="GO" id="GO:0005254">
    <property type="term" value="F:chloride channel activity"/>
    <property type="evidence" value="ECO:0007669"/>
    <property type="project" value="TreeGrafter"/>
</dbReference>
<dbReference type="Pfam" id="PF04547">
    <property type="entry name" value="Anoctamin"/>
    <property type="match status" value="1"/>
</dbReference>
<keyword evidence="9" id="KW-1185">Reference proteome</keyword>
<feature type="region of interest" description="Disordered" evidence="5">
    <location>
        <begin position="746"/>
        <end position="767"/>
    </location>
</feature>
<feature type="transmembrane region" description="Helical" evidence="6">
    <location>
        <begin position="310"/>
        <end position="329"/>
    </location>
</feature>
<feature type="domain" description="Anoctamin transmembrane" evidence="7">
    <location>
        <begin position="266"/>
        <end position="726"/>
    </location>
</feature>
<feature type="transmembrane region" description="Helical" evidence="6">
    <location>
        <begin position="693"/>
        <end position="713"/>
    </location>
</feature>
<keyword evidence="4 6" id="KW-0472">Membrane</keyword>
<dbReference type="AlphaFoldDB" id="A0A1V9ZXU1"/>
<keyword evidence="2 6" id="KW-0812">Transmembrane</keyword>
<feature type="transmembrane region" description="Helical" evidence="6">
    <location>
        <begin position="479"/>
        <end position="499"/>
    </location>
</feature>
<feature type="transmembrane region" description="Helical" evidence="6">
    <location>
        <begin position="603"/>
        <end position="626"/>
    </location>
</feature>
<dbReference type="PANTHER" id="PTHR12308">
    <property type="entry name" value="ANOCTAMIN"/>
    <property type="match status" value="1"/>
</dbReference>
<feature type="transmembrane region" description="Helical" evidence="6">
    <location>
        <begin position="647"/>
        <end position="673"/>
    </location>
</feature>
<evidence type="ECO:0000313" key="8">
    <source>
        <dbReference type="EMBL" id="OQS02828.1"/>
    </source>
</evidence>
<dbReference type="GO" id="GO:0016020">
    <property type="term" value="C:membrane"/>
    <property type="evidence" value="ECO:0007669"/>
    <property type="project" value="UniProtKB-SubCell"/>
</dbReference>
<gene>
    <name evidence="8" type="ORF">THRCLA_04847</name>
</gene>
<dbReference type="Proteomes" id="UP000243217">
    <property type="component" value="Unassembled WGS sequence"/>
</dbReference>
<comment type="caution">
    <text evidence="8">The sequence shown here is derived from an EMBL/GenBank/DDBJ whole genome shotgun (WGS) entry which is preliminary data.</text>
</comment>
<evidence type="ECO:0000256" key="1">
    <source>
        <dbReference type="ARBA" id="ARBA00004141"/>
    </source>
</evidence>
<name>A0A1V9ZXU1_9STRA</name>
<feature type="transmembrane region" description="Helical" evidence="6">
    <location>
        <begin position="376"/>
        <end position="396"/>
    </location>
</feature>
<proteinExistence type="predicted"/>
<accession>A0A1V9ZXU1</accession>
<evidence type="ECO:0000256" key="6">
    <source>
        <dbReference type="SAM" id="Phobius"/>
    </source>
</evidence>
<dbReference type="EMBL" id="JNBS01001073">
    <property type="protein sequence ID" value="OQS02828.1"/>
    <property type="molecule type" value="Genomic_DNA"/>
</dbReference>
<evidence type="ECO:0000256" key="2">
    <source>
        <dbReference type="ARBA" id="ARBA00022692"/>
    </source>
</evidence>
<evidence type="ECO:0000313" key="9">
    <source>
        <dbReference type="Proteomes" id="UP000243217"/>
    </source>
</evidence>
<evidence type="ECO:0000256" key="5">
    <source>
        <dbReference type="SAM" id="MobiDB-lite"/>
    </source>
</evidence>
<feature type="compositionally biased region" description="Acidic residues" evidence="5">
    <location>
        <begin position="749"/>
        <end position="760"/>
    </location>
</feature>
<protein>
    <submittedName>
        <fullName evidence="8">Anoctamin</fullName>
    </submittedName>
</protein>
<comment type="subcellular location">
    <subcellularLocation>
        <location evidence="1">Membrane</location>
        <topology evidence="1">Multi-pass membrane protein</topology>
    </subcellularLocation>
</comment>
<reference evidence="8 9" key="1">
    <citation type="journal article" date="2014" name="Genome Biol. Evol.">
        <title>The secreted proteins of Achlya hypogyna and Thraustotheca clavata identify the ancestral oomycete secretome and reveal gene acquisitions by horizontal gene transfer.</title>
        <authorList>
            <person name="Misner I."/>
            <person name="Blouin N."/>
            <person name="Leonard G."/>
            <person name="Richards T.A."/>
            <person name="Lane C.E."/>
        </authorList>
    </citation>
    <scope>NUCLEOTIDE SEQUENCE [LARGE SCALE GENOMIC DNA]</scope>
    <source>
        <strain evidence="8 9">ATCC 34112</strain>
    </source>
</reference>
<dbReference type="InterPro" id="IPR007632">
    <property type="entry name" value="Anoctamin"/>
</dbReference>
<dbReference type="PANTHER" id="PTHR12308:SF73">
    <property type="entry name" value="ANOCTAMIN"/>
    <property type="match status" value="1"/>
</dbReference>
<feature type="transmembrane region" description="Helical" evidence="6">
    <location>
        <begin position="434"/>
        <end position="459"/>
    </location>
</feature>
<sequence length="767" mass="88021">MNRRAAVAVGEALGLERRASVRLEVALERELSAESVCLEEVRLPEMSTMRTNDDGMQIGALSKAEAEYDFAIVLKPLRYEAGTATPAANMKLFYRKHPHHAKTELLKRLHGVGLHIKKLRALDGKQFLLKIKAPDIVLELGAEKMKLKKQRRGDQMWIEFGTDIRETFMDFDDGKMKFLDSEKQSIVYNLITSDDGAGLNQHSDLLPIVEQMLPLHKANLKLLREKWVCYWHPPVPVPTSCTSYASTVIYRLVFNALNQPLDDVAMYFGEKIAFYFAWLEMYTQWLLLPTIVGIFLFWQQVQSQSLDQPMAPFYALFMALWASAFLVAWKRRANTLAYRWGVLGYEDEEVLRPEFYGEGPGLSHYPNYKRWLKYSITMFVVLVFIAIILVIMYYAFTTRDALAEQSLAIQHNLTHVELTWANLSKFNAMMDVKFWFYFLITPMLYGLCIPMFDLGFSYIAQRLTNWENHKTESAYQSALILKVFPFRFVHVFATLYYYAFTAGNNLIRVAIQLATFMLSGQMWNNVVKTGVPLIKRQYQMRQKRQATDKMLQAFGTSGDPTKQSEVIHKQCVRLEQASSLVWDESQLGKYDTFEDYTEMLIQFGYVSFFSIAFPLAPFLALVNNLISLRADAFKLCYTKQRPIALKTSGIGIWFPVLQLMTVLAVITNCLHIAFTTTQIEHYFPKISSANKVWVVFAAEHSILLLQVWIAFVIPSMTKDIRDKVRTEKAFAKNASAKAVALKLAKVQTTDEDHDDENDAEEPGKSAL</sequence>